<dbReference type="Pfam" id="PF01535">
    <property type="entry name" value="PPR"/>
    <property type="match status" value="1"/>
</dbReference>
<feature type="repeat" description="PPR" evidence="2">
    <location>
        <begin position="54"/>
        <end position="88"/>
    </location>
</feature>
<evidence type="ECO:0008006" key="5">
    <source>
        <dbReference type="Google" id="ProtNLM"/>
    </source>
</evidence>
<dbReference type="InterPro" id="IPR011990">
    <property type="entry name" value="TPR-like_helical_dom_sf"/>
</dbReference>
<keyword evidence="4" id="KW-1185">Reference proteome</keyword>
<name>A0A8J5H172_ZINOF</name>
<dbReference type="GO" id="GO:0009451">
    <property type="term" value="P:RNA modification"/>
    <property type="evidence" value="ECO:0007669"/>
    <property type="project" value="InterPro"/>
</dbReference>
<keyword evidence="1" id="KW-0677">Repeat</keyword>
<dbReference type="InterPro" id="IPR046960">
    <property type="entry name" value="PPR_At4g14850-like_plant"/>
</dbReference>
<dbReference type="AlphaFoldDB" id="A0A8J5H172"/>
<dbReference type="NCBIfam" id="TIGR00756">
    <property type="entry name" value="PPR"/>
    <property type="match status" value="2"/>
</dbReference>
<sequence>MLGSLSYGRWLHGRIPGSGLATNVQLGTAIVNMYAKCGALKCAGQVFDRMLLRNVWTWSAMILGLAQHGLARNAIELFDEMKHAFVELNYVTFLGVISACSHAGLVDVGLRLFHEMVEQHGIKLRMSHCSAMVYLLGRNGHLQEAYNFVQRMPIEPDAVVWRTLLSTCQLHPEKDETGIGQEAKRRLLELEPRRVGNYVMAVNMYSDQGSWDEAARVRRRMREEGLRKAPGESCIEVGGGMHRFISGDNYCNNGYETIITLIVIMVKEAMVRSLNVLTVQAAMEHSAQVILYTLLMSERYLKRDINIGLLYYLQTDQTRVKCYVITNYGGLGVVLHTNVLIGCQSSTIDLVGLIMHRNELATDVLKASRTRHLPSMLQNLALCKVCRHLNICTIFHKAYGGDSNNSGLGDFFDDLAGHLTVSHSNFLKHWVRLVDLEAQASKVNKKERMSDHGSTLKRGDHGMVPHLGEDLQLLQIHHALKAAKPNTLFDAVIHFAGLKPIGESSFRNTFICLNPYYTSLDIVYNYFFFILQ</sequence>
<dbReference type="Gene3D" id="1.25.40.10">
    <property type="entry name" value="Tetratricopeptide repeat domain"/>
    <property type="match status" value="2"/>
</dbReference>
<dbReference type="PANTHER" id="PTHR47926">
    <property type="entry name" value="PENTATRICOPEPTIDE REPEAT-CONTAINING PROTEIN"/>
    <property type="match status" value="1"/>
</dbReference>
<dbReference type="Pfam" id="PF20431">
    <property type="entry name" value="E_motif"/>
    <property type="match status" value="1"/>
</dbReference>
<dbReference type="PROSITE" id="PS51375">
    <property type="entry name" value="PPR"/>
    <property type="match status" value="2"/>
</dbReference>
<proteinExistence type="predicted"/>
<dbReference type="Pfam" id="PF13041">
    <property type="entry name" value="PPR_2"/>
    <property type="match status" value="1"/>
</dbReference>
<organism evidence="3 4">
    <name type="scientific">Zingiber officinale</name>
    <name type="common">Ginger</name>
    <name type="synonym">Amomum zingiber</name>
    <dbReference type="NCBI Taxonomy" id="94328"/>
    <lineage>
        <taxon>Eukaryota</taxon>
        <taxon>Viridiplantae</taxon>
        <taxon>Streptophyta</taxon>
        <taxon>Embryophyta</taxon>
        <taxon>Tracheophyta</taxon>
        <taxon>Spermatophyta</taxon>
        <taxon>Magnoliopsida</taxon>
        <taxon>Liliopsida</taxon>
        <taxon>Zingiberales</taxon>
        <taxon>Zingiberaceae</taxon>
        <taxon>Zingiber</taxon>
    </lineage>
</organism>
<comment type="caution">
    <text evidence="3">The sequence shown here is derived from an EMBL/GenBank/DDBJ whole genome shotgun (WGS) entry which is preliminary data.</text>
</comment>
<evidence type="ECO:0000313" key="4">
    <source>
        <dbReference type="Proteomes" id="UP000734854"/>
    </source>
</evidence>
<evidence type="ECO:0000313" key="3">
    <source>
        <dbReference type="EMBL" id="KAG6514686.1"/>
    </source>
</evidence>
<gene>
    <name evidence="3" type="ORF">ZIOFF_025056</name>
</gene>
<dbReference type="InterPro" id="IPR002885">
    <property type="entry name" value="PPR_rpt"/>
</dbReference>
<dbReference type="EMBL" id="JACMSC010000007">
    <property type="protein sequence ID" value="KAG6514686.1"/>
    <property type="molecule type" value="Genomic_DNA"/>
</dbReference>
<dbReference type="FunFam" id="1.25.40.10:FF:000090">
    <property type="entry name" value="Pentatricopeptide repeat-containing protein, chloroplastic"/>
    <property type="match status" value="1"/>
</dbReference>
<protein>
    <recommendedName>
        <fullName evidence="5">Pentatricopeptide repeat-containing protein</fullName>
    </recommendedName>
</protein>
<reference evidence="3 4" key="1">
    <citation type="submission" date="2020-08" db="EMBL/GenBank/DDBJ databases">
        <title>Plant Genome Project.</title>
        <authorList>
            <person name="Zhang R.-G."/>
        </authorList>
    </citation>
    <scope>NUCLEOTIDE SEQUENCE [LARGE SCALE GENOMIC DNA]</scope>
    <source>
        <tissue evidence="3">Rhizome</tissue>
    </source>
</reference>
<dbReference type="InterPro" id="IPR046848">
    <property type="entry name" value="E_motif"/>
</dbReference>
<dbReference type="GO" id="GO:0003723">
    <property type="term" value="F:RNA binding"/>
    <property type="evidence" value="ECO:0007669"/>
    <property type="project" value="InterPro"/>
</dbReference>
<evidence type="ECO:0000256" key="2">
    <source>
        <dbReference type="PROSITE-ProRule" id="PRU00708"/>
    </source>
</evidence>
<dbReference type="Proteomes" id="UP000734854">
    <property type="component" value="Unassembled WGS sequence"/>
</dbReference>
<dbReference type="PANTHER" id="PTHR47926:SF347">
    <property type="entry name" value="PENTATRICOPEPTIDE REPEAT-CONTAINING PROTEIN"/>
    <property type="match status" value="1"/>
</dbReference>
<accession>A0A8J5H172</accession>
<feature type="repeat" description="PPR" evidence="2">
    <location>
        <begin position="194"/>
        <end position="228"/>
    </location>
</feature>
<evidence type="ECO:0000256" key="1">
    <source>
        <dbReference type="ARBA" id="ARBA00022737"/>
    </source>
</evidence>